<dbReference type="Proteomes" id="UP000180194">
    <property type="component" value="Unassembled WGS sequence"/>
</dbReference>
<evidence type="ECO:0000313" key="7">
    <source>
        <dbReference type="EMBL" id="OHX49906.1"/>
    </source>
</evidence>
<accession>A0ABX3CWR3</accession>
<keyword evidence="4 6" id="KW-1133">Transmembrane helix</keyword>
<organism evidence="7 8">
    <name type="scientific">Cytobacillus oceanisediminis</name>
    <dbReference type="NCBI Taxonomy" id="665099"/>
    <lineage>
        <taxon>Bacteria</taxon>
        <taxon>Bacillati</taxon>
        <taxon>Bacillota</taxon>
        <taxon>Bacilli</taxon>
        <taxon>Bacillales</taxon>
        <taxon>Bacillaceae</taxon>
        <taxon>Cytobacillus</taxon>
    </lineage>
</organism>
<feature type="transmembrane region" description="Helical" evidence="6">
    <location>
        <begin position="37"/>
        <end position="57"/>
    </location>
</feature>
<evidence type="ECO:0000256" key="3">
    <source>
        <dbReference type="ARBA" id="ARBA00022692"/>
    </source>
</evidence>
<dbReference type="Pfam" id="PF13440">
    <property type="entry name" value="Polysacc_synt_3"/>
    <property type="match status" value="1"/>
</dbReference>
<evidence type="ECO:0000256" key="2">
    <source>
        <dbReference type="ARBA" id="ARBA00022475"/>
    </source>
</evidence>
<keyword evidence="8" id="KW-1185">Reference proteome</keyword>
<keyword evidence="5 6" id="KW-0472">Membrane</keyword>
<keyword evidence="2" id="KW-1003">Cell membrane</keyword>
<keyword evidence="3 6" id="KW-0812">Transmembrane</keyword>
<feature type="transmembrane region" description="Helical" evidence="6">
    <location>
        <begin position="105"/>
        <end position="127"/>
    </location>
</feature>
<evidence type="ECO:0000313" key="8">
    <source>
        <dbReference type="Proteomes" id="UP000180194"/>
    </source>
</evidence>
<feature type="transmembrane region" description="Helical" evidence="6">
    <location>
        <begin position="69"/>
        <end position="93"/>
    </location>
</feature>
<evidence type="ECO:0008006" key="9">
    <source>
        <dbReference type="Google" id="ProtNLM"/>
    </source>
</evidence>
<evidence type="ECO:0000256" key="4">
    <source>
        <dbReference type="ARBA" id="ARBA00022989"/>
    </source>
</evidence>
<reference evidence="7 8" key="1">
    <citation type="submission" date="2016-07" db="EMBL/GenBank/DDBJ databases">
        <title>Bacillus oceanisediminis whole genome.</title>
        <authorList>
            <person name="Pal Y."/>
            <person name="Verma A."/>
            <person name="Mual P."/>
            <person name="Srinivasan K."/>
        </authorList>
    </citation>
    <scope>NUCLEOTIDE SEQUENCE [LARGE SCALE GENOMIC DNA]</scope>
    <source>
        <strain evidence="7 8">Bhandara28</strain>
    </source>
</reference>
<feature type="transmembrane region" description="Helical" evidence="6">
    <location>
        <begin position="7"/>
        <end position="25"/>
    </location>
</feature>
<dbReference type="PANTHER" id="PTHR30250:SF28">
    <property type="entry name" value="POLYSACCHARIDE BIOSYNTHESIS PROTEIN"/>
    <property type="match status" value="1"/>
</dbReference>
<feature type="transmembrane region" description="Helical" evidence="6">
    <location>
        <begin position="325"/>
        <end position="347"/>
    </location>
</feature>
<name>A0ABX3CWR3_9BACI</name>
<protein>
    <recommendedName>
        <fullName evidence="9">O-antigen/teichoic acid export membrane protein</fullName>
    </recommendedName>
</protein>
<evidence type="ECO:0000256" key="1">
    <source>
        <dbReference type="ARBA" id="ARBA00004651"/>
    </source>
</evidence>
<comment type="subcellular location">
    <subcellularLocation>
        <location evidence="1">Cell membrane</location>
        <topology evidence="1">Multi-pass membrane protein</topology>
    </subcellularLocation>
</comment>
<feature type="transmembrane region" description="Helical" evidence="6">
    <location>
        <begin position="383"/>
        <end position="402"/>
    </location>
</feature>
<feature type="transmembrane region" description="Helical" evidence="6">
    <location>
        <begin position="283"/>
        <end position="305"/>
    </location>
</feature>
<proteinExistence type="predicted"/>
<dbReference type="RefSeq" id="WP_071156224.1">
    <property type="nucleotide sequence ID" value="NZ_CP062790.1"/>
</dbReference>
<dbReference type="InterPro" id="IPR050833">
    <property type="entry name" value="Poly_Biosynth_Transport"/>
</dbReference>
<feature type="transmembrane region" description="Helical" evidence="6">
    <location>
        <begin position="148"/>
        <end position="173"/>
    </location>
</feature>
<feature type="transmembrane region" description="Helical" evidence="6">
    <location>
        <begin position="359"/>
        <end position="377"/>
    </location>
</feature>
<sequence>MKNLLNLIGGNVVSHLITFAAAPLITRLYSPGELGDLSMMIAILAILNVFSTLKYELAIPLAKNDRDTANLLVICFAALLATSIIYLLLAVGFSILRPWDMSGTAFLLLPIMLLGEGLFTIAVHYGLRFKKYNHISLIKVNKSIITNSGQIGFGLISGSSFSIIMGDLIGRLLGANKMLLDMKTYLASHKEVISKSSMKKVAIEFKNYPLVSSFSSFLNSIALQAFPLMLGVLYGSASLGIYALSQRILIGPLSLVSQAFSQVFLSEAAENIRNGRTKGLVKLFIYTAGALLLFVCIILSIFLLWGEEIIKLLFGSKWTGSHDIIKYMSIMILFQFVASPLSQTLNLLNKQAFQFYWDLARFIIISLFLLVIYLLGVGFYLTISIYSVLMAIMYITLLGIIIKQLLSLEKRSIC</sequence>
<evidence type="ECO:0000256" key="5">
    <source>
        <dbReference type="ARBA" id="ARBA00023136"/>
    </source>
</evidence>
<evidence type="ECO:0000256" key="6">
    <source>
        <dbReference type="SAM" id="Phobius"/>
    </source>
</evidence>
<gene>
    <name evidence="7" type="ORF">BBV17_10410</name>
</gene>
<dbReference type="PANTHER" id="PTHR30250">
    <property type="entry name" value="PST FAMILY PREDICTED COLANIC ACID TRANSPORTER"/>
    <property type="match status" value="1"/>
</dbReference>
<feature type="transmembrane region" description="Helical" evidence="6">
    <location>
        <begin position="221"/>
        <end position="244"/>
    </location>
</feature>
<comment type="caution">
    <text evidence="7">The sequence shown here is derived from an EMBL/GenBank/DDBJ whole genome shotgun (WGS) entry which is preliminary data.</text>
</comment>
<dbReference type="EMBL" id="MBRJ01000008">
    <property type="protein sequence ID" value="OHX49906.1"/>
    <property type="molecule type" value="Genomic_DNA"/>
</dbReference>